<dbReference type="EMBL" id="CP030840">
    <property type="protein sequence ID" value="AXC11827.1"/>
    <property type="molecule type" value="Genomic_DNA"/>
</dbReference>
<dbReference type="Proteomes" id="UP000253606">
    <property type="component" value="Chromosome"/>
</dbReference>
<reference evidence="1 2" key="1">
    <citation type="journal article" date="2018" name="Front. Microbiol.">
        <title>Hydrolytic Capabilities as a Key to Environmental Success: Chitinolytic and Cellulolytic Acidobacteria From Acidic Sub-arctic Soils and Boreal Peatlands.</title>
        <authorList>
            <person name="Belova S.E."/>
            <person name="Ravin N.V."/>
            <person name="Pankratov T.A."/>
            <person name="Rakitin A.L."/>
            <person name="Ivanova A.A."/>
            <person name="Beletsky A.V."/>
            <person name="Mardanov A.V."/>
            <person name="Sinninghe Damste J.S."/>
            <person name="Dedysh S.N."/>
        </authorList>
    </citation>
    <scope>NUCLEOTIDE SEQUENCE [LARGE SCALE GENOMIC DNA]</scope>
    <source>
        <strain evidence="1 2">SBC82</strain>
    </source>
</reference>
<protein>
    <submittedName>
        <fullName evidence="1">Uncharacterized protein</fullName>
    </submittedName>
</protein>
<sequence length="69" mass="7657">MTAMLGGIAEWEKYFIFSVVQAMDTSAVPQSNSIEENGCPGMVLLLRKSAAANTTYRMVIERLQVWTAE</sequence>
<organism evidence="1 2">
    <name type="scientific">Acidisarcina polymorpha</name>
    <dbReference type="NCBI Taxonomy" id="2211140"/>
    <lineage>
        <taxon>Bacteria</taxon>
        <taxon>Pseudomonadati</taxon>
        <taxon>Acidobacteriota</taxon>
        <taxon>Terriglobia</taxon>
        <taxon>Terriglobales</taxon>
        <taxon>Acidobacteriaceae</taxon>
        <taxon>Acidisarcina</taxon>
    </lineage>
</organism>
<dbReference type="RefSeq" id="WP_114207202.1">
    <property type="nucleotide sequence ID" value="NZ_CP030840.1"/>
</dbReference>
<name>A0A2Z5FZA3_9BACT</name>
<evidence type="ECO:0000313" key="2">
    <source>
        <dbReference type="Proteomes" id="UP000253606"/>
    </source>
</evidence>
<dbReference type="KEGG" id="abas:ACPOL_2505"/>
<dbReference type="AlphaFoldDB" id="A0A2Z5FZA3"/>
<gene>
    <name evidence="1" type="ORF">ACPOL_2505</name>
</gene>
<keyword evidence="2" id="KW-1185">Reference proteome</keyword>
<evidence type="ECO:0000313" key="1">
    <source>
        <dbReference type="EMBL" id="AXC11827.1"/>
    </source>
</evidence>
<accession>A0A2Z5FZA3</accession>
<proteinExistence type="predicted"/>